<evidence type="ECO:0000313" key="2">
    <source>
        <dbReference type="EMBL" id="KAK8084046.1"/>
    </source>
</evidence>
<name>A0ABR1WKM3_9PEZI</name>
<reference evidence="2 3" key="1">
    <citation type="submission" date="2023-01" db="EMBL/GenBank/DDBJ databases">
        <title>Analysis of 21 Apiospora genomes using comparative genomics revels a genus with tremendous synthesis potential of carbohydrate active enzymes and secondary metabolites.</title>
        <authorList>
            <person name="Sorensen T."/>
        </authorList>
    </citation>
    <scope>NUCLEOTIDE SEQUENCE [LARGE SCALE GENOMIC DNA]</scope>
    <source>
        <strain evidence="2 3">CBS 83171</strain>
    </source>
</reference>
<evidence type="ECO:0000313" key="3">
    <source>
        <dbReference type="Proteomes" id="UP001446871"/>
    </source>
</evidence>
<protein>
    <submittedName>
        <fullName evidence="2">Uncharacterized protein</fullName>
    </submittedName>
</protein>
<sequence length="701" mass="77024">MKFHFTTEQVERVTEVLHKRFSAVHEKYGWSHEESLTQFAELVEFESQHQSLTQEKKETVSRGLREAAVSILTAHKSLTKLVSAAKTIAHGYQVSQQTTQAAEFTEELYRQLVMEDMSHAKSSHFDLSVCGRESLVFLAQMEYSLGRTSASMTEIMAGLVAQVAYCDAFRSLTRSKSSDFLDVSKAAARIHQSLEGFGRTQTADHVFAQYTSWVADARPGFLGQAKLSAAETKVLLQAVVGHLTTHRSRDMVRTVGIIGNTRVLELMDEGHYDSACVLARSCFKLVVANPEAYHAPVLARLVLTMGMQLGSRAMMDSNSNNNKNSNNKLTPDARKSLLETSKPILTDFLCILMSSGNGNGNGETKKTTKTIKVNLAKLGPVPLHKLIAVLGPQENYETLATVLTALWESREARQEWDPAVTFSLARRYILARYVVGDSAAALRIAEHIVYNCRRVHGLCHPATVEMALLLSQLYSGVAQRHQQQAASGSSHGGHGNGRRVSGSAGAEEIANRYYRKSAAIHEDILRGLTDAGYASVDGSLDSLMNGNGNNNNNNNGMSNDGYSSDRRSSSISISSSSSSNGNGMMNSRTFSFVSGAAQGGEQQQKSDGKIARQHLWLLRLALERVGGWPKGYAEYERLNADVFARYPAEMAGAAGVERWNLSAFGHGRASAEDDLLKKEEMKNWGLLPEGYEMEEGRQKKH</sequence>
<proteinExistence type="predicted"/>
<feature type="compositionally biased region" description="Low complexity" evidence="1">
    <location>
        <begin position="544"/>
        <end position="562"/>
    </location>
</feature>
<evidence type="ECO:0000256" key="1">
    <source>
        <dbReference type="SAM" id="MobiDB-lite"/>
    </source>
</evidence>
<dbReference type="Proteomes" id="UP001446871">
    <property type="component" value="Unassembled WGS sequence"/>
</dbReference>
<gene>
    <name evidence="2" type="ORF">PG996_002827</name>
</gene>
<accession>A0ABR1WKM3</accession>
<feature type="region of interest" description="Disordered" evidence="1">
    <location>
        <begin position="481"/>
        <end position="504"/>
    </location>
</feature>
<keyword evidence="3" id="KW-1185">Reference proteome</keyword>
<feature type="region of interest" description="Disordered" evidence="1">
    <location>
        <begin position="544"/>
        <end position="587"/>
    </location>
</feature>
<dbReference type="EMBL" id="JAQQWM010000001">
    <property type="protein sequence ID" value="KAK8084046.1"/>
    <property type="molecule type" value="Genomic_DNA"/>
</dbReference>
<organism evidence="2 3">
    <name type="scientific">Apiospora saccharicola</name>
    <dbReference type="NCBI Taxonomy" id="335842"/>
    <lineage>
        <taxon>Eukaryota</taxon>
        <taxon>Fungi</taxon>
        <taxon>Dikarya</taxon>
        <taxon>Ascomycota</taxon>
        <taxon>Pezizomycotina</taxon>
        <taxon>Sordariomycetes</taxon>
        <taxon>Xylariomycetidae</taxon>
        <taxon>Amphisphaeriales</taxon>
        <taxon>Apiosporaceae</taxon>
        <taxon>Apiospora</taxon>
    </lineage>
</organism>
<feature type="compositionally biased region" description="Low complexity" evidence="1">
    <location>
        <begin position="569"/>
        <end position="587"/>
    </location>
</feature>
<comment type="caution">
    <text evidence="2">The sequence shown here is derived from an EMBL/GenBank/DDBJ whole genome shotgun (WGS) entry which is preliminary data.</text>
</comment>